<dbReference type="AlphaFoldDB" id="E6SCV3"/>
<proteinExistence type="predicted"/>
<dbReference type="Gene3D" id="1.10.10.60">
    <property type="entry name" value="Homeodomain-like"/>
    <property type="match status" value="1"/>
</dbReference>
<dbReference type="Gene3D" id="1.10.357.10">
    <property type="entry name" value="Tetracycline Repressor, domain 2"/>
    <property type="match status" value="1"/>
</dbReference>
<dbReference type="InterPro" id="IPR009057">
    <property type="entry name" value="Homeodomain-like_sf"/>
</dbReference>
<gene>
    <name evidence="1" type="ordered locus">Intca_0984</name>
</gene>
<evidence type="ECO:0000313" key="2">
    <source>
        <dbReference type="Proteomes" id="UP000008914"/>
    </source>
</evidence>
<dbReference type="KEGG" id="ica:Intca_0984"/>
<dbReference type="SUPFAM" id="SSF46689">
    <property type="entry name" value="Homeodomain-like"/>
    <property type="match status" value="1"/>
</dbReference>
<dbReference type="InterPro" id="IPR036271">
    <property type="entry name" value="Tet_transcr_reg_TetR-rel_C_sf"/>
</dbReference>
<dbReference type="SUPFAM" id="SSF48498">
    <property type="entry name" value="Tetracyclin repressor-like, C-terminal domain"/>
    <property type="match status" value="1"/>
</dbReference>
<evidence type="ECO:0000313" key="1">
    <source>
        <dbReference type="EMBL" id="ADU47508.1"/>
    </source>
</evidence>
<dbReference type="STRING" id="710696.Intca_0984"/>
<dbReference type="eggNOG" id="COG1309">
    <property type="taxonomic scope" value="Bacteria"/>
</dbReference>
<reference evidence="1 2" key="1">
    <citation type="journal article" date="2010" name="Stand. Genomic Sci.">
        <title>Complete genome sequence of Intrasporangium calvum type strain (7 KIP).</title>
        <authorList>
            <person name="Del Rio T.G."/>
            <person name="Chertkov O."/>
            <person name="Yasawong M."/>
            <person name="Lucas S."/>
            <person name="Deshpande S."/>
            <person name="Cheng J.F."/>
            <person name="Detter C."/>
            <person name="Tapia R."/>
            <person name="Han C."/>
            <person name="Goodwin L."/>
            <person name="Pitluck S."/>
            <person name="Liolios K."/>
            <person name="Ivanova N."/>
            <person name="Mavromatis K."/>
            <person name="Pati A."/>
            <person name="Chen A."/>
            <person name="Palaniappan K."/>
            <person name="Land M."/>
            <person name="Hauser L."/>
            <person name="Chang Y.J."/>
            <person name="Jeffries C.D."/>
            <person name="Rohde M."/>
            <person name="Pukall R."/>
            <person name="Sikorski J."/>
            <person name="Goker M."/>
            <person name="Woyke T."/>
            <person name="Bristow J."/>
            <person name="Eisen J.A."/>
            <person name="Markowitz V."/>
            <person name="Hugenholtz P."/>
            <person name="Kyrpides N.C."/>
            <person name="Klenk H.P."/>
            <person name="Lapidus A."/>
        </authorList>
    </citation>
    <scope>NUCLEOTIDE SEQUENCE [LARGE SCALE GENOMIC DNA]</scope>
    <source>
        <strain evidence="2">ATCC 23552 / DSM 43043 / JCM 3097 / NBRC 12989 / 7 KIP</strain>
    </source>
</reference>
<organism evidence="1 2">
    <name type="scientific">Intrasporangium calvum (strain ATCC 23552 / DSM 43043 / JCM 3097 / NBRC 12989 / NCIMB 10167 / NRRL B-3866 / 7 KIP)</name>
    <dbReference type="NCBI Taxonomy" id="710696"/>
    <lineage>
        <taxon>Bacteria</taxon>
        <taxon>Bacillati</taxon>
        <taxon>Actinomycetota</taxon>
        <taxon>Actinomycetes</taxon>
        <taxon>Micrococcales</taxon>
        <taxon>Intrasporangiaceae</taxon>
        <taxon>Intrasporangium</taxon>
    </lineage>
</organism>
<sequence length="204" mass="21705">MTSPDDTLLAAVRDEVLDYGVRRATATSIAHRAGVSRVTVHRRGGTIRQLVLDALVAEFTRTMEDGAARVASEAPPRTGRDTVVEMAVALVDALSEAPLVGALLKHDPDLLLPYLVDRYGRSQLLALDALSAALRAGVADGSIVAPDPDLTARVLLQALTPFVVGMRILTGDHDRAHVLAEVRRLVSSYLAPASHPEHGQGDGR</sequence>
<name>E6SCV3_INTC7</name>
<keyword evidence="2" id="KW-1185">Reference proteome</keyword>
<dbReference type="HOGENOM" id="CLU_069356_39_2_11"/>
<dbReference type="RefSeq" id="WP_013491826.1">
    <property type="nucleotide sequence ID" value="NC_014830.1"/>
</dbReference>
<dbReference type="OrthoDB" id="9796019at2"/>
<accession>E6SCV3</accession>
<dbReference type="EMBL" id="CP002343">
    <property type="protein sequence ID" value="ADU47508.1"/>
    <property type="molecule type" value="Genomic_DNA"/>
</dbReference>
<protein>
    <submittedName>
        <fullName evidence="1">TetR family transcriptional regulator</fullName>
    </submittedName>
</protein>
<dbReference type="Proteomes" id="UP000008914">
    <property type="component" value="Chromosome"/>
</dbReference>